<evidence type="ECO:0000313" key="8">
    <source>
        <dbReference type="Proteomes" id="UP000322983"/>
    </source>
</evidence>
<dbReference type="InterPro" id="IPR002715">
    <property type="entry name" value="Nas_poly-pep-assoc_cplx_dom"/>
</dbReference>
<dbReference type="InterPro" id="IPR009060">
    <property type="entry name" value="UBA-like_sf"/>
</dbReference>
<dbReference type="Gene3D" id="1.10.8.10">
    <property type="entry name" value="DNA helicase RuvA subunit, C-terminal domain"/>
    <property type="match status" value="1"/>
</dbReference>
<evidence type="ECO:0000259" key="5">
    <source>
        <dbReference type="SMART" id="SM01407"/>
    </source>
</evidence>
<reference evidence="7 8" key="2">
    <citation type="journal article" date="2020" name="Int. J. Syst. Evol. Microbiol.">
        <title>Sulfuracidifex tepidarius gen. nov., sp. nov. and transfer of Sulfolobus metallicus Huber and Stetter 1992 to the genus Sulfuracidifex as Sulfuracidifex metallicus comb. nov.</title>
        <authorList>
            <person name="Itoh T."/>
            <person name="Miura T."/>
            <person name="Sakai H.D."/>
            <person name="Kato S."/>
            <person name="Ohkuma M."/>
            <person name="Takashina T."/>
        </authorList>
    </citation>
    <scope>NUCLEOTIDE SEQUENCE</scope>
    <source>
        <strain evidence="6 8">IC-006</strain>
        <strain evidence="7">IC-007</strain>
    </source>
</reference>
<dbReference type="GO" id="GO:0015031">
    <property type="term" value="P:protein transport"/>
    <property type="evidence" value="ECO:0007669"/>
    <property type="project" value="UniProtKB-KW"/>
</dbReference>
<dbReference type="EMBL" id="AP018929">
    <property type="protein sequence ID" value="BBG24174.1"/>
    <property type="molecule type" value="Genomic_DNA"/>
</dbReference>
<dbReference type="Proteomes" id="UP000325030">
    <property type="component" value="Chromosome"/>
</dbReference>
<evidence type="ECO:0000256" key="1">
    <source>
        <dbReference type="ARBA" id="ARBA00022448"/>
    </source>
</evidence>
<evidence type="ECO:0000313" key="9">
    <source>
        <dbReference type="Proteomes" id="UP000325030"/>
    </source>
</evidence>
<evidence type="ECO:0000313" key="6">
    <source>
        <dbReference type="EMBL" id="BBG24174.1"/>
    </source>
</evidence>
<dbReference type="GeneID" id="41717793"/>
<dbReference type="EMBL" id="AP018930">
    <property type="protein sequence ID" value="BBG26931.1"/>
    <property type="molecule type" value="Genomic_DNA"/>
</dbReference>
<accession>A0A510E335</accession>
<accession>A0A510DVH3</accession>
<keyword evidence="2" id="KW-0694">RNA-binding</keyword>
<organism evidence="7 9">
    <name type="scientific">Sulfuracidifex tepidarius</name>
    <dbReference type="NCBI Taxonomy" id="1294262"/>
    <lineage>
        <taxon>Archaea</taxon>
        <taxon>Thermoproteota</taxon>
        <taxon>Thermoprotei</taxon>
        <taxon>Sulfolobales</taxon>
        <taxon>Sulfolobaceae</taxon>
        <taxon>Sulfuracidifex</taxon>
    </lineage>
</organism>
<dbReference type="Proteomes" id="UP000322983">
    <property type="component" value="Chromosome"/>
</dbReference>
<dbReference type="OrthoDB" id="53273at2157"/>
<evidence type="ECO:0000256" key="4">
    <source>
        <dbReference type="NCBIfam" id="TIGR00264"/>
    </source>
</evidence>
<keyword evidence="1" id="KW-0813">Transport</keyword>
<feature type="domain" description="NAC-A/B" evidence="5">
    <location>
        <begin position="5"/>
        <end position="63"/>
    </location>
</feature>
<dbReference type="SUPFAM" id="SSF46934">
    <property type="entry name" value="UBA-like"/>
    <property type="match status" value="1"/>
</dbReference>
<name>A0A510E335_9CREN</name>
<dbReference type="STRING" id="1294262.GCA_001316085_00572"/>
<dbReference type="InterPro" id="IPR038187">
    <property type="entry name" value="NAC_A/B_dom_sf"/>
</dbReference>
<dbReference type="SMART" id="SM01407">
    <property type="entry name" value="NAC"/>
    <property type="match status" value="1"/>
</dbReference>
<evidence type="ECO:0000256" key="2">
    <source>
        <dbReference type="ARBA" id="ARBA00022884"/>
    </source>
</evidence>
<protein>
    <recommendedName>
        <fullName evidence="4">Nascent polypeptide-associated complex protein</fullName>
    </recommendedName>
</protein>
<proteinExistence type="predicted"/>
<gene>
    <name evidence="6" type="ORF">IC006_1478</name>
    <name evidence="7" type="ORF">IC007_1455</name>
</gene>
<dbReference type="RefSeq" id="WP_173569895.1">
    <property type="nucleotide sequence ID" value="NZ_AP018929.1"/>
</dbReference>
<dbReference type="NCBIfam" id="TIGR00264">
    <property type="entry name" value="archaeal-type nascent polypeptide-associated complex protein"/>
    <property type="match status" value="1"/>
</dbReference>
<dbReference type="Pfam" id="PF01849">
    <property type="entry name" value="NAC"/>
    <property type="match status" value="1"/>
</dbReference>
<evidence type="ECO:0000256" key="3">
    <source>
        <dbReference type="ARBA" id="ARBA00022927"/>
    </source>
</evidence>
<reference evidence="9" key="1">
    <citation type="submission" date="2018-09" db="EMBL/GenBank/DDBJ databases">
        <title>Complete Genome Sequencing of Sulfolobus sp. JCM 16834.</title>
        <authorList>
            <person name="Kato S."/>
            <person name="Itoh T."/>
            <person name="Ohkuma M."/>
        </authorList>
    </citation>
    <scope>NUCLEOTIDE SEQUENCE [LARGE SCALE GENOMIC DNA]</scope>
    <source>
        <strain evidence="9">IC-007</strain>
    </source>
</reference>
<keyword evidence="8" id="KW-1185">Reference proteome</keyword>
<sequence>MKIRNNDLKKLEKMGIKPNMVNATRVIIETAEGERIVIEGCQVTKMVAQGNSFYTIIGGEERKEEIKEGENKGEVSISEDDVKFLMEQTGKGENEVRDALVKSGGDIAKALASLTGETS</sequence>
<keyword evidence="3" id="KW-0653">Protein transport</keyword>
<dbReference type="InterPro" id="IPR005231">
    <property type="entry name" value="NAC_arc"/>
</dbReference>
<dbReference type="KEGG" id="step:IC006_1478"/>
<dbReference type="AlphaFoldDB" id="A0A510E335"/>
<evidence type="ECO:0000313" key="7">
    <source>
        <dbReference type="EMBL" id="BBG26931.1"/>
    </source>
</evidence>
<dbReference type="GO" id="GO:0003723">
    <property type="term" value="F:RNA binding"/>
    <property type="evidence" value="ECO:0007669"/>
    <property type="project" value="UniProtKB-KW"/>
</dbReference>
<dbReference type="Gene3D" id="2.20.70.30">
    <property type="entry name" value="Nascent polypeptide-associated complex domain"/>
    <property type="match status" value="1"/>
</dbReference>